<dbReference type="InterPro" id="IPR051910">
    <property type="entry name" value="ComF/GntX_DNA_util-trans"/>
</dbReference>
<dbReference type="PANTHER" id="PTHR47505">
    <property type="entry name" value="DNA UTILIZATION PROTEIN YHGH"/>
    <property type="match status" value="1"/>
</dbReference>
<dbReference type="Gene3D" id="3.40.50.2020">
    <property type="match status" value="1"/>
</dbReference>
<proteinExistence type="inferred from homology"/>
<dbReference type="InterPro" id="IPR000836">
    <property type="entry name" value="PRTase_dom"/>
</dbReference>
<dbReference type="SUPFAM" id="SSF53271">
    <property type="entry name" value="PRTase-like"/>
    <property type="match status" value="1"/>
</dbReference>
<accession>A0A367EDR5</accession>
<sequence>MRESWQSLPREIAGLVLPMGCAGCGRPRERDRLCEECSSVLKGAVPRRVWPSRVPSGLPRVYGALTYTGGVRAALLAHKERGALGLAAPLGTVLARAVRLAANAPQATPAAPVGLAAPASAACARRGPPSRGGGPSSGRGAPVTLVPVPSARRAVAGRGHDPVRRLAREAARTLRREGMAVRVLPVLRQRRRVADQAGLTAAQRTANLAGALEPAPAGTRLLGAARVVLVDDVMTTGASLAEAARALGGVDSAAVLAVRADT</sequence>
<reference evidence="3 4" key="1">
    <citation type="submission" date="2018-06" db="EMBL/GenBank/DDBJ databases">
        <title>Streptomyces reniochalinae sp. nov. and Streptomyces diacarnus sp. nov. from marine sponges.</title>
        <authorList>
            <person name="Li L."/>
        </authorList>
    </citation>
    <scope>NUCLEOTIDE SEQUENCE [LARGE SCALE GENOMIC DNA]</scope>
    <source>
        <strain evidence="3 4">LHW51701</strain>
    </source>
</reference>
<evidence type="ECO:0000256" key="2">
    <source>
        <dbReference type="SAM" id="MobiDB-lite"/>
    </source>
</evidence>
<name>A0A367EDR5_9ACTN</name>
<gene>
    <name evidence="3" type="ORF">DTL70_28695</name>
</gene>
<comment type="caution">
    <text evidence="3">The sequence shown here is derived from an EMBL/GenBank/DDBJ whole genome shotgun (WGS) entry which is preliminary data.</text>
</comment>
<evidence type="ECO:0000313" key="4">
    <source>
        <dbReference type="Proteomes" id="UP000252914"/>
    </source>
</evidence>
<dbReference type="PANTHER" id="PTHR47505:SF1">
    <property type="entry name" value="DNA UTILIZATION PROTEIN YHGH"/>
    <property type="match status" value="1"/>
</dbReference>
<dbReference type="EMBL" id="QOIN01000061">
    <property type="protein sequence ID" value="RCG16218.1"/>
    <property type="molecule type" value="Genomic_DNA"/>
</dbReference>
<evidence type="ECO:0000313" key="3">
    <source>
        <dbReference type="EMBL" id="RCG16218.1"/>
    </source>
</evidence>
<dbReference type="CDD" id="cd06223">
    <property type="entry name" value="PRTases_typeI"/>
    <property type="match status" value="1"/>
</dbReference>
<evidence type="ECO:0000256" key="1">
    <source>
        <dbReference type="ARBA" id="ARBA00008007"/>
    </source>
</evidence>
<dbReference type="Proteomes" id="UP000252914">
    <property type="component" value="Unassembled WGS sequence"/>
</dbReference>
<protein>
    <submittedName>
        <fullName evidence="3">ComF family protein</fullName>
    </submittedName>
</protein>
<dbReference type="AlphaFoldDB" id="A0A367EDR5"/>
<comment type="similarity">
    <text evidence="1">Belongs to the ComF/GntX family.</text>
</comment>
<organism evidence="3 4">
    <name type="scientific">Streptomyces diacarni</name>
    <dbReference type="NCBI Taxonomy" id="2800381"/>
    <lineage>
        <taxon>Bacteria</taxon>
        <taxon>Bacillati</taxon>
        <taxon>Actinomycetota</taxon>
        <taxon>Actinomycetes</taxon>
        <taxon>Kitasatosporales</taxon>
        <taxon>Streptomycetaceae</taxon>
        <taxon>Streptomyces</taxon>
    </lineage>
</organism>
<keyword evidence="4" id="KW-1185">Reference proteome</keyword>
<feature type="region of interest" description="Disordered" evidence="2">
    <location>
        <begin position="123"/>
        <end position="143"/>
    </location>
</feature>
<dbReference type="InterPro" id="IPR029057">
    <property type="entry name" value="PRTase-like"/>
</dbReference>